<dbReference type="PANTHER" id="PTHR33121">
    <property type="entry name" value="CYCLIC DI-GMP PHOSPHODIESTERASE PDEF"/>
    <property type="match status" value="1"/>
</dbReference>
<gene>
    <name evidence="2" type="ORF">C7I36_04330</name>
</gene>
<reference evidence="2 3" key="1">
    <citation type="submission" date="2018-03" db="EMBL/GenBank/DDBJ databases">
        <title>The draft genome of Zobellella taiwanensis JCM 13381.</title>
        <authorList>
            <person name="Liu L."/>
            <person name="Li L."/>
            <person name="Wang T."/>
            <person name="Zhang X."/>
            <person name="Liang L."/>
        </authorList>
    </citation>
    <scope>NUCLEOTIDE SEQUENCE [LARGE SCALE GENOMIC DNA]</scope>
    <source>
        <strain evidence="2 3">JCM 13381</strain>
    </source>
</reference>
<protein>
    <recommendedName>
        <fullName evidence="1">EAL domain-containing protein</fullName>
    </recommendedName>
</protein>
<feature type="domain" description="EAL" evidence="1">
    <location>
        <begin position="1"/>
        <end position="210"/>
    </location>
</feature>
<dbReference type="InterPro" id="IPR050706">
    <property type="entry name" value="Cyclic-di-GMP_PDE-like"/>
</dbReference>
<dbReference type="SUPFAM" id="SSF141868">
    <property type="entry name" value="EAL domain-like"/>
    <property type="match status" value="1"/>
</dbReference>
<dbReference type="PROSITE" id="PS50883">
    <property type="entry name" value="EAL"/>
    <property type="match status" value="1"/>
</dbReference>
<dbReference type="GO" id="GO:0071111">
    <property type="term" value="F:cyclic-guanylate-specific phosphodiesterase activity"/>
    <property type="evidence" value="ECO:0007669"/>
    <property type="project" value="InterPro"/>
</dbReference>
<dbReference type="OrthoDB" id="9812358at2"/>
<evidence type="ECO:0000313" key="2">
    <source>
        <dbReference type="EMBL" id="PSJ45951.1"/>
    </source>
</evidence>
<dbReference type="AlphaFoldDB" id="A0A2P7R6V1"/>
<dbReference type="InterPro" id="IPR035919">
    <property type="entry name" value="EAL_sf"/>
</dbReference>
<dbReference type="Pfam" id="PF00563">
    <property type="entry name" value="EAL"/>
    <property type="match status" value="1"/>
</dbReference>
<dbReference type="CDD" id="cd01948">
    <property type="entry name" value="EAL"/>
    <property type="match status" value="1"/>
</dbReference>
<dbReference type="SMART" id="SM00052">
    <property type="entry name" value="EAL"/>
    <property type="match status" value="1"/>
</dbReference>
<sequence length="210" mass="23377">MRPARHCAGRADGVQIPCCHCCSPLARAWARVSIPASGRVSGRRLSVSVNVSPVQFKDADFVDLVARCLEQSGLEGRYLKLEITERLLLSSSDSVRQKCERLAAMGIRLAMDDFGTGYSSLSYLRDLPFDIVKIDQSFVRHMTRNSRDKALVRGIIDLAHQLGMTVIAEGVEEHIQVELLTRFGCDLMQGYYFSKPVPAELLFSQEEAPT</sequence>
<dbReference type="Gene3D" id="3.20.20.450">
    <property type="entry name" value="EAL domain"/>
    <property type="match status" value="1"/>
</dbReference>
<dbReference type="Proteomes" id="UP000242181">
    <property type="component" value="Unassembled WGS sequence"/>
</dbReference>
<keyword evidence="3" id="KW-1185">Reference proteome</keyword>
<name>A0A2P7R6V1_9GAMM</name>
<accession>A0A2P7R6V1</accession>
<evidence type="ECO:0000313" key="3">
    <source>
        <dbReference type="Proteomes" id="UP000242181"/>
    </source>
</evidence>
<dbReference type="InterPro" id="IPR001633">
    <property type="entry name" value="EAL_dom"/>
</dbReference>
<evidence type="ECO:0000259" key="1">
    <source>
        <dbReference type="PROSITE" id="PS50883"/>
    </source>
</evidence>
<proteinExistence type="predicted"/>
<comment type="caution">
    <text evidence="2">The sequence shown here is derived from an EMBL/GenBank/DDBJ whole genome shotgun (WGS) entry which is preliminary data.</text>
</comment>
<organism evidence="2 3">
    <name type="scientific">Zobellella taiwanensis</name>
    <dbReference type="NCBI Taxonomy" id="347535"/>
    <lineage>
        <taxon>Bacteria</taxon>
        <taxon>Pseudomonadati</taxon>
        <taxon>Pseudomonadota</taxon>
        <taxon>Gammaproteobacteria</taxon>
        <taxon>Aeromonadales</taxon>
        <taxon>Aeromonadaceae</taxon>
        <taxon>Zobellella</taxon>
    </lineage>
</organism>
<dbReference type="EMBL" id="PXYH01000004">
    <property type="protein sequence ID" value="PSJ45951.1"/>
    <property type="molecule type" value="Genomic_DNA"/>
</dbReference>
<dbReference type="PANTHER" id="PTHR33121:SF70">
    <property type="entry name" value="SIGNALING PROTEIN YKOW"/>
    <property type="match status" value="1"/>
</dbReference>